<dbReference type="EMBL" id="JBHSHL010000052">
    <property type="protein sequence ID" value="MFC4805546.1"/>
    <property type="molecule type" value="Genomic_DNA"/>
</dbReference>
<dbReference type="InterPro" id="IPR021874">
    <property type="entry name" value="Phage_Mu_Gp27"/>
</dbReference>
<dbReference type="RefSeq" id="WP_379789116.1">
    <property type="nucleotide sequence ID" value="NZ_JBHSHL010000052.1"/>
</dbReference>
<dbReference type="Proteomes" id="UP001595916">
    <property type="component" value="Unassembled WGS sequence"/>
</dbReference>
<reference evidence="2" key="1">
    <citation type="journal article" date="2019" name="Int. J. Syst. Evol. Microbiol.">
        <title>The Global Catalogue of Microorganisms (GCM) 10K type strain sequencing project: providing services to taxonomists for standard genome sequencing and annotation.</title>
        <authorList>
            <consortium name="The Broad Institute Genomics Platform"/>
            <consortium name="The Broad Institute Genome Sequencing Center for Infectious Disease"/>
            <person name="Wu L."/>
            <person name="Ma J."/>
        </authorList>
    </citation>
    <scope>NUCLEOTIDE SEQUENCE [LARGE SCALE GENOMIC DNA]</scope>
    <source>
        <strain evidence="2">CCUG 46385</strain>
    </source>
</reference>
<dbReference type="Pfam" id="PF11985">
    <property type="entry name" value="Phage_Mu_Gp27"/>
    <property type="match status" value="1"/>
</dbReference>
<evidence type="ECO:0000313" key="1">
    <source>
        <dbReference type="EMBL" id="MFC4805546.1"/>
    </source>
</evidence>
<keyword evidence="2" id="KW-1185">Reference proteome</keyword>
<sequence>MNRAHSKIDKLPDALREAIHDAIVNKRMTYEQITAMIHEAGHKDISSKSVARYGKKFSEKLESITRAKEQAKAIIESSAGSKLDMAEASSTMAFQLLMNMLVNTEDGKVDKNAIAGMQALASLERSAVSREKLRYQFNKGVDAAAEKIKLELQEVLKTEPELLGKILEILERVEIQTKEENLKS</sequence>
<organism evidence="1 2">
    <name type="scientific">Filifactor villosus</name>
    <dbReference type="NCBI Taxonomy" id="29374"/>
    <lineage>
        <taxon>Bacteria</taxon>
        <taxon>Bacillati</taxon>
        <taxon>Bacillota</taxon>
        <taxon>Clostridia</taxon>
        <taxon>Peptostreptococcales</taxon>
        <taxon>Filifactoraceae</taxon>
        <taxon>Filifactor</taxon>
    </lineage>
</organism>
<evidence type="ECO:0000313" key="2">
    <source>
        <dbReference type="Proteomes" id="UP001595916"/>
    </source>
</evidence>
<proteinExistence type="predicted"/>
<comment type="caution">
    <text evidence="1">The sequence shown here is derived from an EMBL/GenBank/DDBJ whole genome shotgun (WGS) entry which is preliminary data.</text>
</comment>
<accession>A0ABV9QPC8</accession>
<name>A0ABV9QPC8_9FIRM</name>
<gene>
    <name evidence="1" type="ORF">ACFO4R_10740</name>
</gene>
<protein>
    <submittedName>
        <fullName evidence="1">Phage protein Gp27 family protein</fullName>
    </submittedName>
</protein>